<evidence type="ECO:0000259" key="1">
    <source>
        <dbReference type="Pfam" id="PF12705"/>
    </source>
</evidence>
<dbReference type="NCBIfam" id="TIGR03623">
    <property type="entry name" value="probable DNA repair protein"/>
    <property type="match status" value="1"/>
</dbReference>
<dbReference type="InterPro" id="IPR038726">
    <property type="entry name" value="PDDEXK_AddAB-type"/>
</dbReference>
<dbReference type="EMBL" id="LYOZ01000052">
    <property type="protein sequence ID" value="OCH96839.1"/>
    <property type="molecule type" value="Genomic_DNA"/>
</dbReference>
<dbReference type="InterPro" id="IPR011335">
    <property type="entry name" value="Restrct_endonuc-II-like"/>
</dbReference>
<keyword evidence="3" id="KW-1185">Reference proteome</keyword>
<protein>
    <recommendedName>
        <fullName evidence="1">PD-(D/E)XK endonuclease-like domain-containing protein</fullName>
    </recommendedName>
</protein>
<sequence>MITPMNKKKLLTLMKEGTCIVTPNNRLSSELLQDFAKAFPNQIHQKPRCLPYNAFLLNAFQQFVHLQPYSSHPFLLTAQQTTHLWHQILAATEITVSRGLLNAVEEAWKRCNLWLLDFHHPAFDTTHQTRQFKQWAQQFINALQRLHAITESQLAIYLSSQKNSFTAHPVVWACFDDFTPQQKHLQRYLTVQNCPQSFFDLDEIPSSIFQYAAQNEDDEQGQLFYWIKERLAKGENRIGVVVPDLETKFSFLQRKLQTCIPQDQFNISLGKPLANYPLVAHALSWLDLDGKTLSLHQARLLLSSPYLAYSQSELLARAEVMEHSACLRELTFSLATFIRELTTKAPKLAKVLQDITGYPEQATVQTWIALFQQRLEKLGFPGEITLNSANYQCYQRLLLLFDEYKQLALITPDMTKREALAAFKQLAESIIFQPQKLAAPVQILGLLEASGCTFDSLWVTGLTDQCLPQSVQFSAFIPISLQREHLMPHADPTRELCLAEKTVTRLKKASLSCVFSYPRLVDDKPTLASPLIDNLPPYEAAILSEISLESPLESFHEAYSLPLVSLEKVVGGTTILANQAKCPFRAFAAHRLHVKGEREVSDGPDARERGQIIHKVLELLWQRIKSQRNLLQLSQEALNNHIDSAIDTALKPVIQQRSFSFPPLIQEVEVERLLQLVQASLHWDRQRPSFHVEAIEQDFTISLADMEFRIRIDRLDKMENGQKWVIDYKTSLPQSLPWNEERPKEPQLLIYALLDESINTLLFTQLKAGTLTPKGLSEENLAIAGIGSLKKGQTWTALREHWHTQLNELAHEFMQGHCPPRPSSPAICQQCDYQNLCRFKLT</sequence>
<dbReference type="InterPro" id="IPR019925">
    <property type="entry name" value="DNA_repair_protein_predicted"/>
</dbReference>
<evidence type="ECO:0000313" key="2">
    <source>
        <dbReference type="EMBL" id="OCH96839.1"/>
    </source>
</evidence>
<reference evidence="2 3" key="1">
    <citation type="submission" date="2016-05" db="EMBL/GenBank/DDBJ databases">
        <authorList>
            <person name="Prochazka B."/>
            <person name="Indra A."/>
            <person name="Hasenberger P."/>
            <person name="Blaschitz M."/>
            <person name="Wagner L."/>
            <person name="Wewalka G."/>
            <person name="Sorschag S."/>
            <person name="Schmid D."/>
            <person name="Ruppitsch W."/>
        </authorList>
    </citation>
    <scope>NUCLEOTIDE SEQUENCE [LARGE SCALE GENOMIC DNA]</scope>
    <source>
        <strain evidence="2 3">974010_12</strain>
    </source>
</reference>
<dbReference type="InterPro" id="IPR011604">
    <property type="entry name" value="PDDEXK-like_dom_sf"/>
</dbReference>
<accession>A0ABX2XSF1</accession>
<dbReference type="SUPFAM" id="SSF52980">
    <property type="entry name" value="Restriction endonuclease-like"/>
    <property type="match status" value="1"/>
</dbReference>
<comment type="caution">
    <text evidence="2">The sequence shown here is derived from an EMBL/GenBank/DDBJ whole genome shotgun (WGS) entry which is preliminary data.</text>
</comment>
<dbReference type="Gene3D" id="3.90.320.10">
    <property type="match status" value="1"/>
</dbReference>
<name>A0ABX2XSF1_9GAMM</name>
<dbReference type="Pfam" id="PF12705">
    <property type="entry name" value="PDDEXK_1"/>
    <property type="match status" value="1"/>
</dbReference>
<feature type="domain" description="PD-(D/E)XK endonuclease-like" evidence="1">
    <location>
        <begin position="578"/>
        <end position="838"/>
    </location>
</feature>
<dbReference type="SUPFAM" id="SSF52540">
    <property type="entry name" value="P-loop containing nucleoside triphosphate hydrolases"/>
    <property type="match status" value="1"/>
</dbReference>
<organism evidence="2 3">
    <name type="scientific">Legionella jamestowniensis</name>
    <dbReference type="NCBI Taxonomy" id="455"/>
    <lineage>
        <taxon>Bacteria</taxon>
        <taxon>Pseudomonadati</taxon>
        <taxon>Pseudomonadota</taxon>
        <taxon>Gammaproteobacteria</taxon>
        <taxon>Legionellales</taxon>
        <taxon>Legionellaceae</taxon>
        <taxon>Legionella</taxon>
    </lineage>
</organism>
<evidence type="ECO:0000313" key="3">
    <source>
        <dbReference type="Proteomes" id="UP000093336"/>
    </source>
</evidence>
<proteinExistence type="predicted"/>
<gene>
    <name evidence="2" type="ORF">A8135_04135</name>
</gene>
<dbReference type="Proteomes" id="UP000093336">
    <property type="component" value="Unassembled WGS sequence"/>
</dbReference>
<dbReference type="InterPro" id="IPR027417">
    <property type="entry name" value="P-loop_NTPase"/>
</dbReference>